<evidence type="ECO:0000256" key="2">
    <source>
        <dbReference type="SAM" id="SignalP"/>
    </source>
</evidence>
<feature type="compositionally biased region" description="Low complexity" evidence="1">
    <location>
        <begin position="195"/>
        <end position="206"/>
    </location>
</feature>
<feature type="region of interest" description="Disordered" evidence="1">
    <location>
        <begin position="31"/>
        <end position="51"/>
    </location>
</feature>
<evidence type="ECO:0000313" key="3">
    <source>
        <dbReference type="EMBL" id="NMN00309.1"/>
    </source>
</evidence>
<evidence type="ECO:0008006" key="5">
    <source>
        <dbReference type="Google" id="ProtNLM"/>
    </source>
</evidence>
<protein>
    <recommendedName>
        <fullName evidence="5">Lipoprotein</fullName>
    </recommendedName>
</protein>
<feature type="region of interest" description="Disordered" evidence="1">
    <location>
        <begin position="180"/>
        <end position="213"/>
    </location>
</feature>
<sequence length="213" mass="23201">MMRKHDARGFSPRFRRACAVVAFVAVAASSACGPSASPGRNASDGSGLPWPWNDGDARSRIVWIVPDPAPDAYREAYETAVDPVVRQAFADGRLTPQESKAIQARSRELQNACLARQGIIVSDDPNVSDRWDDAHQDRVGEGMDKEQQLCGESASENPAAYDYMRINKALEPYWRPYAVDGDQSKLPDPAYWEIGPEPSGESSSAAQGTESAD</sequence>
<dbReference type="EMBL" id="JAAIIH010000004">
    <property type="protein sequence ID" value="NMN00309.1"/>
    <property type="molecule type" value="Genomic_DNA"/>
</dbReference>
<dbReference type="PROSITE" id="PS51257">
    <property type="entry name" value="PROKAR_LIPOPROTEIN"/>
    <property type="match status" value="1"/>
</dbReference>
<evidence type="ECO:0000313" key="4">
    <source>
        <dbReference type="Proteomes" id="UP000588277"/>
    </source>
</evidence>
<name>A0A7Y0HZ16_9BIFI</name>
<gene>
    <name evidence="3" type="ORF">G1C96_0887</name>
</gene>
<reference evidence="3 4" key="1">
    <citation type="submission" date="2020-02" db="EMBL/GenBank/DDBJ databases">
        <title>Characterization of phylogenetic diversity of novel bifidobacterial species isolated in Czech ZOOs.</title>
        <authorList>
            <person name="Lugli G.A."/>
            <person name="Vera N.B."/>
            <person name="Ventura M."/>
        </authorList>
    </citation>
    <scope>NUCLEOTIDE SEQUENCE [LARGE SCALE GENOMIC DNA]</scope>
    <source>
        <strain evidence="3 4">DSM 109958</strain>
    </source>
</reference>
<organism evidence="3 4">
    <name type="scientific">Bifidobacterium moraviense</name>
    <dbReference type="NCBI Taxonomy" id="2675323"/>
    <lineage>
        <taxon>Bacteria</taxon>
        <taxon>Bacillati</taxon>
        <taxon>Actinomycetota</taxon>
        <taxon>Actinomycetes</taxon>
        <taxon>Bifidobacteriales</taxon>
        <taxon>Bifidobacteriaceae</taxon>
        <taxon>Bifidobacterium</taxon>
    </lineage>
</organism>
<dbReference type="AlphaFoldDB" id="A0A7Y0HZ16"/>
<comment type="caution">
    <text evidence="3">The sequence shown here is derived from an EMBL/GenBank/DDBJ whole genome shotgun (WGS) entry which is preliminary data.</text>
</comment>
<proteinExistence type="predicted"/>
<dbReference type="Proteomes" id="UP000588277">
    <property type="component" value="Unassembled WGS sequence"/>
</dbReference>
<evidence type="ECO:0000256" key="1">
    <source>
        <dbReference type="SAM" id="MobiDB-lite"/>
    </source>
</evidence>
<feature type="signal peptide" evidence="2">
    <location>
        <begin position="1"/>
        <end position="27"/>
    </location>
</feature>
<feature type="chain" id="PRO_5039415176" description="Lipoprotein" evidence="2">
    <location>
        <begin position="28"/>
        <end position="213"/>
    </location>
</feature>
<keyword evidence="4" id="KW-1185">Reference proteome</keyword>
<accession>A0A7Y0HZ16</accession>
<keyword evidence="2" id="KW-0732">Signal</keyword>